<sequence length="346" mass="39155">MKKSTCLFVGLAFSTTFGFLPGCQSSGNQEEKTETATEKLEIRQPVIQSAVDSTPAIPDTVKEITAKVPEKLPATATKLVAQEPVKQKTTPPWKKNNSPAKPKKVVPAPSQLPIERANLRAEVNFAQGVPKNLRKQVTTAHGLTLDNQKTWKGQPLARFELTPDDVAQGVVRSEILLQPDNEAEVKYGWVMYFPKEYWDPSDEFDIVMQLHGYDDKHLGEKARNPQFALHVHKDHLKVTIHHSDLPVNTNKTDIDEKFDLGPLLKDKFLEMVLEIKHTYEPDGYARLFINGKKVMDYEGGTTFNDKRKYPYFKAGIYNRKVQLPRVVYISNIRHGNSKSSYKDVAP</sequence>
<gene>
    <name evidence="3" type="ORF">HUW48_01875</name>
</gene>
<feature type="compositionally biased region" description="Low complexity" evidence="1">
    <location>
        <begin position="91"/>
        <end position="107"/>
    </location>
</feature>
<feature type="chain" id="PRO_5029602559" evidence="2">
    <location>
        <begin position="19"/>
        <end position="346"/>
    </location>
</feature>
<reference evidence="3 4" key="1">
    <citation type="submission" date="2020-06" db="EMBL/GenBank/DDBJ databases">
        <authorList>
            <person name="Hwang Y.J."/>
        </authorList>
    </citation>
    <scope>NUCLEOTIDE SEQUENCE [LARGE SCALE GENOMIC DNA]</scope>
    <source>
        <strain evidence="3 4">KUDC8001</strain>
    </source>
</reference>
<feature type="signal peptide" evidence="2">
    <location>
        <begin position="1"/>
        <end position="18"/>
    </location>
</feature>
<dbReference type="AlphaFoldDB" id="A0A7L7L237"/>
<evidence type="ECO:0000313" key="3">
    <source>
        <dbReference type="EMBL" id="QMU26857.1"/>
    </source>
</evidence>
<keyword evidence="4" id="KW-1185">Reference proteome</keyword>
<name>A0A7L7L237_9BACT</name>
<dbReference type="EMBL" id="CP055153">
    <property type="protein sequence ID" value="QMU26857.1"/>
    <property type="molecule type" value="Genomic_DNA"/>
</dbReference>
<accession>A0A7L7L237</accession>
<dbReference type="GO" id="GO:0016829">
    <property type="term" value="F:lyase activity"/>
    <property type="evidence" value="ECO:0007669"/>
    <property type="project" value="UniProtKB-KW"/>
</dbReference>
<keyword evidence="3" id="KW-0456">Lyase</keyword>
<evidence type="ECO:0000256" key="1">
    <source>
        <dbReference type="SAM" id="MobiDB-lite"/>
    </source>
</evidence>
<dbReference type="RefSeq" id="WP_182414060.1">
    <property type="nucleotide sequence ID" value="NZ_CP055153.1"/>
</dbReference>
<proteinExistence type="predicted"/>
<evidence type="ECO:0000313" key="4">
    <source>
        <dbReference type="Proteomes" id="UP000514509"/>
    </source>
</evidence>
<dbReference type="KEGG" id="add:HUW48_01875"/>
<feature type="region of interest" description="Disordered" evidence="1">
    <location>
        <begin position="78"/>
        <end position="107"/>
    </location>
</feature>
<dbReference type="Gene3D" id="2.60.120.200">
    <property type="match status" value="1"/>
</dbReference>
<reference evidence="3 4" key="2">
    <citation type="submission" date="2020-08" db="EMBL/GenBank/DDBJ databases">
        <title>Adhaeribacter dokdonensis sp. nov., isolated from the rhizosphere of Elymus tsukushiensis, a plant native to the Dokdo Islands, Republic of Korea.</title>
        <authorList>
            <person name="Ghim S.Y."/>
        </authorList>
    </citation>
    <scope>NUCLEOTIDE SEQUENCE [LARGE SCALE GENOMIC DNA]</scope>
    <source>
        <strain evidence="3 4">KUDC8001</strain>
    </source>
</reference>
<protein>
    <submittedName>
        <fullName evidence="3">Heparin lyase I family protein</fullName>
    </submittedName>
</protein>
<dbReference type="Proteomes" id="UP000514509">
    <property type="component" value="Chromosome"/>
</dbReference>
<keyword evidence="2" id="KW-0732">Signal</keyword>
<evidence type="ECO:0000256" key="2">
    <source>
        <dbReference type="SAM" id="SignalP"/>
    </source>
</evidence>
<organism evidence="3 4">
    <name type="scientific">Adhaeribacter radiodurans</name>
    <dbReference type="NCBI Taxonomy" id="2745197"/>
    <lineage>
        <taxon>Bacteria</taxon>
        <taxon>Pseudomonadati</taxon>
        <taxon>Bacteroidota</taxon>
        <taxon>Cytophagia</taxon>
        <taxon>Cytophagales</taxon>
        <taxon>Hymenobacteraceae</taxon>
        <taxon>Adhaeribacter</taxon>
    </lineage>
</organism>
<dbReference type="Pfam" id="PF14099">
    <property type="entry name" value="Polysacc_lyase"/>
    <property type="match status" value="1"/>
</dbReference>
<dbReference type="InterPro" id="IPR025975">
    <property type="entry name" value="Polysacc_lyase"/>
</dbReference>